<organism evidence="9 10">
    <name type="scientific">Ditylenchus destructor</name>
    <dbReference type="NCBI Taxonomy" id="166010"/>
    <lineage>
        <taxon>Eukaryota</taxon>
        <taxon>Metazoa</taxon>
        <taxon>Ecdysozoa</taxon>
        <taxon>Nematoda</taxon>
        <taxon>Chromadorea</taxon>
        <taxon>Rhabditida</taxon>
        <taxon>Tylenchina</taxon>
        <taxon>Tylenchomorpha</taxon>
        <taxon>Sphaerularioidea</taxon>
        <taxon>Anguinidae</taxon>
        <taxon>Anguininae</taxon>
        <taxon>Ditylenchus</taxon>
    </lineage>
</organism>
<evidence type="ECO:0000256" key="3">
    <source>
        <dbReference type="ARBA" id="ARBA00022763"/>
    </source>
</evidence>
<keyword evidence="4 8" id="KW-0805">Transcription regulation</keyword>
<protein>
    <recommendedName>
        <fullName evidence="8">General transcription and DNA repair factor IIH subunit TFB5</fullName>
    </recommendedName>
</protein>
<evidence type="ECO:0000256" key="7">
    <source>
        <dbReference type="ARBA" id="ARBA00023242"/>
    </source>
</evidence>
<dbReference type="EMBL" id="JAKKPZ010000011">
    <property type="protein sequence ID" value="KAI1715694.1"/>
    <property type="molecule type" value="Genomic_DNA"/>
</dbReference>
<comment type="caution">
    <text evidence="9">The sequence shown here is derived from an EMBL/GenBank/DDBJ whole genome shotgun (WGS) entry which is preliminary data.</text>
</comment>
<dbReference type="GO" id="GO:0005675">
    <property type="term" value="C:transcription factor TFIIH holo complex"/>
    <property type="evidence" value="ECO:0007669"/>
    <property type="project" value="TreeGrafter"/>
</dbReference>
<keyword evidence="10" id="KW-1185">Reference proteome</keyword>
<dbReference type="GO" id="GO:0000439">
    <property type="term" value="C:transcription factor TFIIH core complex"/>
    <property type="evidence" value="ECO:0007669"/>
    <property type="project" value="UniProtKB-UniRule"/>
</dbReference>
<dbReference type="Pfam" id="PF06331">
    <property type="entry name" value="Tfb5"/>
    <property type="match status" value="1"/>
</dbReference>
<dbReference type="Proteomes" id="UP001201812">
    <property type="component" value="Unassembled WGS sequence"/>
</dbReference>
<evidence type="ECO:0000256" key="6">
    <source>
        <dbReference type="ARBA" id="ARBA00023204"/>
    </source>
</evidence>
<dbReference type="SMART" id="SM01395">
    <property type="entry name" value="Tbf5"/>
    <property type="match status" value="1"/>
</dbReference>
<evidence type="ECO:0000313" key="9">
    <source>
        <dbReference type="EMBL" id="KAI1715694.1"/>
    </source>
</evidence>
<comment type="subunit">
    <text evidence="8">Component of the 7-subunit TFIIH core complex.</text>
</comment>
<proteinExistence type="inferred from homology"/>
<dbReference type="InterPro" id="IPR009400">
    <property type="entry name" value="TFIIH_TTDA/Tfb5"/>
</dbReference>
<comment type="subcellular location">
    <subcellularLocation>
        <location evidence="1 8">Nucleus</location>
    </subcellularLocation>
</comment>
<dbReference type="AlphaFoldDB" id="A0AAD4N3M1"/>
<keyword evidence="3 8" id="KW-0227">DNA damage</keyword>
<dbReference type="GO" id="GO:0006367">
    <property type="term" value="P:transcription initiation at RNA polymerase II promoter"/>
    <property type="evidence" value="ECO:0007669"/>
    <property type="project" value="UniProtKB-UniRule"/>
</dbReference>
<evidence type="ECO:0000256" key="8">
    <source>
        <dbReference type="RuleBase" id="RU368032"/>
    </source>
</evidence>
<reference evidence="9" key="1">
    <citation type="submission" date="2022-01" db="EMBL/GenBank/DDBJ databases">
        <title>Genome Sequence Resource for Two Populations of Ditylenchus destructor, the Migratory Endoparasitic Phytonematode.</title>
        <authorList>
            <person name="Zhang H."/>
            <person name="Lin R."/>
            <person name="Xie B."/>
        </authorList>
    </citation>
    <scope>NUCLEOTIDE SEQUENCE</scope>
    <source>
        <strain evidence="9">BazhouSP</strain>
    </source>
</reference>
<accession>A0AAD4N3M1</accession>
<keyword evidence="6 8" id="KW-0234">DNA repair</keyword>
<name>A0AAD4N3M1_9BILA</name>
<sequence length="72" mass="8454">MVNVQKGVLIKCDPAMKQYLKNLDEQRKLGKSFIIRELDDVHLFVDEHIVSRLEDKIDEMMDSLAPDQPEQR</sequence>
<dbReference type="PANTHER" id="PTHR28580:SF1">
    <property type="entry name" value="GENERAL TRANSCRIPTION FACTOR IIH SUBUNIT 5"/>
    <property type="match status" value="1"/>
</dbReference>
<keyword evidence="5 8" id="KW-0804">Transcription</keyword>
<dbReference type="SUPFAM" id="SSF142897">
    <property type="entry name" value="TFB5-like"/>
    <property type="match status" value="1"/>
</dbReference>
<dbReference type="GO" id="GO:0006294">
    <property type="term" value="P:nucleotide-excision repair, preincision complex assembly"/>
    <property type="evidence" value="ECO:0007669"/>
    <property type="project" value="TreeGrafter"/>
</dbReference>
<comment type="similarity">
    <text evidence="2 8">Belongs to the TFB5 family.</text>
</comment>
<evidence type="ECO:0000313" key="10">
    <source>
        <dbReference type="Proteomes" id="UP001201812"/>
    </source>
</evidence>
<evidence type="ECO:0000256" key="1">
    <source>
        <dbReference type="ARBA" id="ARBA00004123"/>
    </source>
</evidence>
<comment type="function">
    <text evidence="8">In NER, TFIIH acts by opening DNA around the lesion to allow the excision of the damaged oligonucleotide and its replacement by a new DNA fragment. In transcription, TFIIH has an essential role in transcription initiation. When the pre-initiation complex (PIC) has been established, TFIIH is required for promoter opening and promoter escape.</text>
</comment>
<dbReference type="Gene3D" id="3.30.70.1220">
    <property type="entry name" value="TFB5-like"/>
    <property type="match status" value="1"/>
</dbReference>
<gene>
    <name evidence="9" type="ORF">DdX_08018</name>
</gene>
<keyword evidence="7 8" id="KW-0539">Nucleus</keyword>
<evidence type="ECO:0000256" key="4">
    <source>
        <dbReference type="ARBA" id="ARBA00023015"/>
    </source>
</evidence>
<dbReference type="PANTHER" id="PTHR28580">
    <property type="entry name" value="GENERAL TRANSCRIPTION FACTOR IIH SUBUNIT 5"/>
    <property type="match status" value="1"/>
</dbReference>
<dbReference type="FunFam" id="3.30.70.1220:FF:000001">
    <property type="entry name" value="General transcription factor IIH subunit 5"/>
    <property type="match status" value="1"/>
</dbReference>
<evidence type="ECO:0000256" key="5">
    <source>
        <dbReference type="ARBA" id="ARBA00023163"/>
    </source>
</evidence>
<evidence type="ECO:0000256" key="2">
    <source>
        <dbReference type="ARBA" id="ARBA00007470"/>
    </source>
</evidence>
<dbReference type="InterPro" id="IPR035935">
    <property type="entry name" value="TFB5-like_sf"/>
</dbReference>